<keyword evidence="1" id="KW-0732">Signal</keyword>
<keyword evidence="3" id="KW-1185">Reference proteome</keyword>
<reference evidence="2" key="1">
    <citation type="submission" date="2021-02" db="EMBL/GenBank/DDBJ databases">
        <authorList>
            <person name="Dougan E. K."/>
            <person name="Rhodes N."/>
            <person name="Thang M."/>
            <person name="Chan C."/>
        </authorList>
    </citation>
    <scope>NUCLEOTIDE SEQUENCE</scope>
</reference>
<proteinExistence type="predicted"/>
<sequence>VIIFLVLLVWWLEISPDTGLEFLDYFSGKARLSLMAEGAGYRVQAYDKTYGDERAKKNKKRSAMDLNSNAGMVMAISLILRSKLDNVVAALGVVCSTWVPVNRGTSKRCYLCPHGDESVVSVRKANKLMARRDGYVALVLKRAL</sequence>
<dbReference type="EMBL" id="CAJNJA010048287">
    <property type="protein sequence ID" value="CAE7830133.1"/>
    <property type="molecule type" value="Genomic_DNA"/>
</dbReference>
<dbReference type="AlphaFoldDB" id="A0A812ZKM7"/>
<name>A0A812ZKM7_9DINO</name>
<dbReference type="Proteomes" id="UP000601435">
    <property type="component" value="Unassembled WGS sequence"/>
</dbReference>
<gene>
    <name evidence="2" type="ORF">SNEC2469_LOCUS24819</name>
</gene>
<feature type="non-terminal residue" evidence="2">
    <location>
        <position position="1"/>
    </location>
</feature>
<evidence type="ECO:0000313" key="3">
    <source>
        <dbReference type="Proteomes" id="UP000601435"/>
    </source>
</evidence>
<feature type="chain" id="PRO_5032873207" evidence="1">
    <location>
        <begin position="20"/>
        <end position="144"/>
    </location>
</feature>
<organism evidence="2 3">
    <name type="scientific">Symbiodinium necroappetens</name>
    <dbReference type="NCBI Taxonomy" id="1628268"/>
    <lineage>
        <taxon>Eukaryota</taxon>
        <taxon>Sar</taxon>
        <taxon>Alveolata</taxon>
        <taxon>Dinophyceae</taxon>
        <taxon>Suessiales</taxon>
        <taxon>Symbiodiniaceae</taxon>
        <taxon>Symbiodinium</taxon>
    </lineage>
</organism>
<accession>A0A812ZKM7</accession>
<evidence type="ECO:0000256" key="1">
    <source>
        <dbReference type="SAM" id="SignalP"/>
    </source>
</evidence>
<comment type="caution">
    <text evidence="2">The sequence shown here is derived from an EMBL/GenBank/DDBJ whole genome shotgun (WGS) entry which is preliminary data.</text>
</comment>
<protein>
    <submittedName>
        <fullName evidence="2">Uncharacterized protein</fullName>
    </submittedName>
</protein>
<evidence type="ECO:0000313" key="2">
    <source>
        <dbReference type="EMBL" id="CAE7830133.1"/>
    </source>
</evidence>
<feature type="signal peptide" evidence="1">
    <location>
        <begin position="1"/>
        <end position="19"/>
    </location>
</feature>
<dbReference type="OrthoDB" id="413538at2759"/>